<evidence type="ECO:0000256" key="1">
    <source>
        <dbReference type="ARBA" id="ARBA00004571"/>
    </source>
</evidence>
<dbReference type="SUPFAM" id="SSF56935">
    <property type="entry name" value="Porins"/>
    <property type="match status" value="1"/>
</dbReference>
<dbReference type="PROSITE" id="PS52016">
    <property type="entry name" value="TONB_DEPENDENT_REC_3"/>
    <property type="match status" value="1"/>
</dbReference>
<dbReference type="PANTHER" id="PTHR30069">
    <property type="entry name" value="TONB-DEPENDENT OUTER MEMBRANE RECEPTOR"/>
    <property type="match status" value="1"/>
</dbReference>
<evidence type="ECO:0000256" key="9">
    <source>
        <dbReference type="ARBA" id="ARBA00023237"/>
    </source>
</evidence>
<evidence type="ECO:0000256" key="8">
    <source>
        <dbReference type="ARBA" id="ARBA00023170"/>
    </source>
</evidence>
<evidence type="ECO:0000259" key="14">
    <source>
        <dbReference type="Pfam" id="PF07715"/>
    </source>
</evidence>
<evidence type="ECO:0000256" key="11">
    <source>
        <dbReference type="RuleBase" id="RU003357"/>
    </source>
</evidence>
<keyword evidence="8" id="KW-0675">Receptor</keyword>
<evidence type="ECO:0000313" key="15">
    <source>
        <dbReference type="EMBL" id="QJR09275.1"/>
    </source>
</evidence>
<keyword evidence="7 10" id="KW-0472">Membrane</keyword>
<feature type="signal peptide" evidence="12">
    <location>
        <begin position="1"/>
        <end position="26"/>
    </location>
</feature>
<comment type="subcellular location">
    <subcellularLocation>
        <location evidence="1 10">Cell outer membrane</location>
        <topology evidence="1 10">Multi-pass membrane protein</topology>
    </subcellularLocation>
</comment>
<feature type="chain" id="PRO_5026685746" evidence="12">
    <location>
        <begin position="27"/>
        <end position="632"/>
    </location>
</feature>
<evidence type="ECO:0000256" key="6">
    <source>
        <dbReference type="ARBA" id="ARBA00023077"/>
    </source>
</evidence>
<proteinExistence type="inferred from homology"/>
<dbReference type="InterPro" id="IPR012910">
    <property type="entry name" value="Plug_dom"/>
</dbReference>
<evidence type="ECO:0000256" key="2">
    <source>
        <dbReference type="ARBA" id="ARBA00009810"/>
    </source>
</evidence>
<keyword evidence="16" id="KW-1185">Reference proteome</keyword>
<evidence type="ECO:0000256" key="7">
    <source>
        <dbReference type="ARBA" id="ARBA00023136"/>
    </source>
</evidence>
<dbReference type="AlphaFoldDB" id="A0A6M4GQF1"/>
<dbReference type="PANTHER" id="PTHR30069:SF27">
    <property type="entry name" value="BLL4766 PROTEIN"/>
    <property type="match status" value="1"/>
</dbReference>
<evidence type="ECO:0000256" key="4">
    <source>
        <dbReference type="ARBA" id="ARBA00022452"/>
    </source>
</evidence>
<dbReference type="GO" id="GO:0009279">
    <property type="term" value="C:cell outer membrane"/>
    <property type="evidence" value="ECO:0007669"/>
    <property type="project" value="UniProtKB-SubCell"/>
</dbReference>
<feature type="domain" description="TonB-dependent receptor plug" evidence="14">
    <location>
        <begin position="59"/>
        <end position="168"/>
    </location>
</feature>
<comment type="similarity">
    <text evidence="2 10 11">Belongs to the TonB-dependent receptor family.</text>
</comment>
<dbReference type="Proteomes" id="UP000501534">
    <property type="component" value="Chromosome"/>
</dbReference>
<dbReference type="InterPro" id="IPR036942">
    <property type="entry name" value="Beta-barrel_TonB_sf"/>
</dbReference>
<evidence type="ECO:0000256" key="12">
    <source>
        <dbReference type="SAM" id="SignalP"/>
    </source>
</evidence>
<evidence type="ECO:0000256" key="10">
    <source>
        <dbReference type="PROSITE-ProRule" id="PRU01360"/>
    </source>
</evidence>
<organism evidence="15 16">
    <name type="scientific">Usitatibacter rugosus</name>
    <dbReference type="NCBI Taxonomy" id="2732067"/>
    <lineage>
        <taxon>Bacteria</taxon>
        <taxon>Pseudomonadati</taxon>
        <taxon>Pseudomonadota</taxon>
        <taxon>Betaproteobacteria</taxon>
        <taxon>Nitrosomonadales</taxon>
        <taxon>Usitatibacteraceae</taxon>
        <taxon>Usitatibacter</taxon>
    </lineage>
</organism>
<dbReference type="InterPro" id="IPR037066">
    <property type="entry name" value="Plug_dom_sf"/>
</dbReference>
<reference evidence="15 16" key="1">
    <citation type="submission" date="2020-04" db="EMBL/GenBank/DDBJ databases">
        <title>Usitatibacter rugosus gen. nov., sp. nov. and Usitatibacter palustris sp. nov., novel members of Usitatibacteraceae fam. nov. within the order Nitrosomonadales isolated from soil.</title>
        <authorList>
            <person name="Huber K.J."/>
            <person name="Neumann-Schaal M."/>
            <person name="Geppert A."/>
            <person name="Luckner M."/>
            <person name="Wanner G."/>
            <person name="Overmann J."/>
        </authorList>
    </citation>
    <scope>NUCLEOTIDE SEQUENCE [LARGE SCALE GENOMIC DNA]</scope>
    <source>
        <strain evidence="15 16">0125_3</strain>
    </source>
</reference>
<dbReference type="RefSeq" id="WP_171088979.1">
    <property type="nucleotide sequence ID" value="NZ_CP053069.1"/>
</dbReference>
<dbReference type="EMBL" id="CP053069">
    <property type="protein sequence ID" value="QJR09275.1"/>
    <property type="molecule type" value="Genomic_DNA"/>
</dbReference>
<dbReference type="Pfam" id="PF07715">
    <property type="entry name" value="Plug"/>
    <property type="match status" value="1"/>
</dbReference>
<evidence type="ECO:0000256" key="5">
    <source>
        <dbReference type="ARBA" id="ARBA00022692"/>
    </source>
</evidence>
<evidence type="ECO:0000313" key="16">
    <source>
        <dbReference type="Proteomes" id="UP000501534"/>
    </source>
</evidence>
<dbReference type="Gene3D" id="2.170.130.10">
    <property type="entry name" value="TonB-dependent receptor, plug domain"/>
    <property type="match status" value="1"/>
</dbReference>
<keyword evidence="12" id="KW-0732">Signal</keyword>
<protein>
    <submittedName>
        <fullName evidence="15">Vitamin B12 transporter BtuB</fullName>
    </submittedName>
</protein>
<keyword evidence="4 10" id="KW-1134">Transmembrane beta strand</keyword>
<evidence type="ECO:0000259" key="13">
    <source>
        <dbReference type="Pfam" id="PF00593"/>
    </source>
</evidence>
<dbReference type="Pfam" id="PF00593">
    <property type="entry name" value="TonB_dep_Rec_b-barrel"/>
    <property type="match status" value="1"/>
</dbReference>
<dbReference type="KEGG" id="uru:DSM104443_00312"/>
<keyword evidence="9 10" id="KW-0998">Cell outer membrane</keyword>
<dbReference type="GO" id="GO:0044718">
    <property type="term" value="P:siderophore transmembrane transport"/>
    <property type="evidence" value="ECO:0007669"/>
    <property type="project" value="TreeGrafter"/>
</dbReference>
<keyword evidence="3 10" id="KW-0813">Transport</keyword>
<dbReference type="InterPro" id="IPR039426">
    <property type="entry name" value="TonB-dep_rcpt-like"/>
</dbReference>
<dbReference type="GO" id="GO:0015344">
    <property type="term" value="F:siderophore uptake transmembrane transporter activity"/>
    <property type="evidence" value="ECO:0007669"/>
    <property type="project" value="TreeGrafter"/>
</dbReference>
<dbReference type="Gene3D" id="2.40.170.20">
    <property type="entry name" value="TonB-dependent receptor, beta-barrel domain"/>
    <property type="match status" value="1"/>
</dbReference>
<gene>
    <name evidence="15" type="primary">btuB_1</name>
    <name evidence="15" type="ORF">DSM104443_00312</name>
</gene>
<name>A0A6M4GQF1_9PROT</name>
<keyword evidence="5 10" id="KW-0812">Transmembrane</keyword>
<evidence type="ECO:0000256" key="3">
    <source>
        <dbReference type="ARBA" id="ARBA00022448"/>
    </source>
</evidence>
<dbReference type="InterPro" id="IPR000531">
    <property type="entry name" value="Beta-barrel_TonB"/>
</dbReference>
<sequence length="632" mass="69040">MRPIPSRAACLAATVAGILASAPASAALLQVARSDLADLSLEQLSNVVVTSVSRREEKLSQAAASIYVITGQEIRASGATTIPEALRLAPNLDVARADAVQYAISARGFNNVLANKMLVMIDGRTVYTPLFSGVFWEAQDVLLEDVERIEVISGPGGTLWGANAVNGVINVITKSARDTQGALAWIGTGNRETSGAARFGGELLGGHYRIYAKSTDRKNSEREDGVDIRDSSQTMQAGFRADWGTHANGFTIQGDAYDGSVDQTGPSRELSGANLLGRWVHDLGGHGNVNIQAYYDRTTRFHPNSFREALDTYDIELQHGFHIARHNVVWGGGYRESRDNIENFPPQAFLPPDITLRWANIFAQDTIGITEDIDLTLGAKLERNSYTGNEFLPTARVGWRLGQERFVWGAVSRAVRAPSRIDRDLYIPATPPYALAGGSDFDSEVATIYELGFRARPSDSWSYSLTAFRHDYDQLRSIGLNASSQPTFQNALEGTSTGLEAWGRWQVVPAFSLSGGFVAQDVKVNVKSGQVDLGGRGSLGNDPDHWVKLRASWAITPKLEADAFVRYYAALPAPVVPSYTAVDLRVGWKVMPSLELSLVVQNLFDDKHVEWGASPNRAAFQRMAFFKATWRP</sequence>
<feature type="domain" description="TonB-dependent receptor-like beta-barrel" evidence="13">
    <location>
        <begin position="213"/>
        <end position="603"/>
    </location>
</feature>
<accession>A0A6M4GQF1</accession>
<keyword evidence="6 11" id="KW-0798">TonB box</keyword>